<dbReference type="InterPro" id="IPR029063">
    <property type="entry name" value="SAM-dependent_MTases_sf"/>
</dbReference>
<dbReference type="PANTHER" id="PTHR43591">
    <property type="entry name" value="METHYLTRANSFERASE"/>
    <property type="match status" value="1"/>
</dbReference>
<dbReference type="AlphaFoldDB" id="A0A382K465"/>
<feature type="compositionally biased region" description="Basic and acidic residues" evidence="1">
    <location>
        <begin position="14"/>
        <end position="28"/>
    </location>
</feature>
<name>A0A382K465_9ZZZZ</name>
<proteinExistence type="predicted"/>
<reference evidence="3" key="1">
    <citation type="submission" date="2018-05" db="EMBL/GenBank/DDBJ databases">
        <authorList>
            <person name="Lanie J.A."/>
            <person name="Ng W.-L."/>
            <person name="Kazmierczak K.M."/>
            <person name="Andrzejewski T.M."/>
            <person name="Davidsen T.M."/>
            <person name="Wayne K.J."/>
            <person name="Tettelin H."/>
            <person name="Glass J.I."/>
            <person name="Rusch D."/>
            <person name="Podicherti R."/>
            <person name="Tsui H.-C.T."/>
            <person name="Winkler M.E."/>
        </authorList>
    </citation>
    <scope>NUCLEOTIDE SEQUENCE</scope>
</reference>
<feature type="region of interest" description="Disordered" evidence="1">
    <location>
        <begin position="1"/>
        <end position="28"/>
    </location>
</feature>
<dbReference type="Gene3D" id="3.40.50.150">
    <property type="entry name" value="Vaccinia Virus protein VP39"/>
    <property type="match status" value="1"/>
</dbReference>
<evidence type="ECO:0000259" key="2">
    <source>
        <dbReference type="Pfam" id="PF13847"/>
    </source>
</evidence>
<dbReference type="Pfam" id="PF13847">
    <property type="entry name" value="Methyltransf_31"/>
    <property type="match status" value="1"/>
</dbReference>
<sequence>MRTEIDLLKNYPRTKRDPGARGATKTEEDRAIARQFGKDFFDGDRKYGYGGYSYNPRFWQPVVPDFIEFYSLDKNSSILDIGSGKGFMLYDFLQLLPGVKVQGIDISEYAIENSLEEIREFQQVADARDLPFEDDSFDLAIAVNTLHNLERDECALGLREAQRVSKDTFITVDAYSNEQERIDMDAWNLTALTFMHVDEWKTFFKEEGYSGDYYWFIP</sequence>
<dbReference type="CDD" id="cd02440">
    <property type="entry name" value="AdoMet_MTases"/>
    <property type="match status" value="1"/>
</dbReference>
<evidence type="ECO:0000313" key="3">
    <source>
        <dbReference type="EMBL" id="SVC19058.1"/>
    </source>
</evidence>
<gene>
    <name evidence="3" type="ORF">METZ01_LOCUS271912</name>
</gene>
<dbReference type="EMBL" id="UINC01078203">
    <property type="protein sequence ID" value="SVC19058.1"/>
    <property type="molecule type" value="Genomic_DNA"/>
</dbReference>
<accession>A0A382K465</accession>
<organism evidence="3">
    <name type="scientific">marine metagenome</name>
    <dbReference type="NCBI Taxonomy" id="408172"/>
    <lineage>
        <taxon>unclassified sequences</taxon>
        <taxon>metagenomes</taxon>
        <taxon>ecological metagenomes</taxon>
    </lineage>
</organism>
<dbReference type="SUPFAM" id="SSF53335">
    <property type="entry name" value="S-adenosyl-L-methionine-dependent methyltransferases"/>
    <property type="match status" value="1"/>
</dbReference>
<evidence type="ECO:0000256" key="1">
    <source>
        <dbReference type="SAM" id="MobiDB-lite"/>
    </source>
</evidence>
<dbReference type="InterPro" id="IPR025714">
    <property type="entry name" value="Methyltranfer_dom"/>
</dbReference>
<feature type="domain" description="Methyltransferase" evidence="2">
    <location>
        <begin position="73"/>
        <end position="180"/>
    </location>
</feature>
<protein>
    <recommendedName>
        <fullName evidence="2">Methyltransferase domain-containing protein</fullName>
    </recommendedName>
</protein>